<dbReference type="Proteomes" id="UP000050349">
    <property type="component" value="Unassembled WGS sequence"/>
</dbReference>
<protein>
    <submittedName>
        <fullName evidence="2">AAA domain protein</fullName>
    </submittedName>
</protein>
<dbReference type="InterPro" id="IPR003959">
    <property type="entry name" value="ATPase_AAA_core"/>
</dbReference>
<dbReference type="Pfam" id="PF13304">
    <property type="entry name" value="AAA_21"/>
    <property type="match status" value="1"/>
</dbReference>
<organism evidence="2 3">
    <name type="scientific">Pseudomonas fluorescens</name>
    <dbReference type="NCBI Taxonomy" id="294"/>
    <lineage>
        <taxon>Bacteria</taxon>
        <taxon>Pseudomonadati</taxon>
        <taxon>Pseudomonadota</taxon>
        <taxon>Gammaproteobacteria</taxon>
        <taxon>Pseudomonadales</taxon>
        <taxon>Pseudomonadaceae</taxon>
        <taxon>Pseudomonas</taxon>
    </lineage>
</organism>
<dbReference type="PATRIC" id="fig|294.162.peg.509"/>
<evidence type="ECO:0000259" key="1">
    <source>
        <dbReference type="Pfam" id="PF13304"/>
    </source>
</evidence>
<dbReference type="PIRSF" id="PIRSF029347">
    <property type="entry name" value="RecF"/>
    <property type="match status" value="1"/>
</dbReference>
<dbReference type="InterPro" id="IPR027417">
    <property type="entry name" value="P-loop_NTPase"/>
</dbReference>
<dbReference type="PANTHER" id="PTHR40396">
    <property type="entry name" value="ATPASE-LIKE PROTEIN"/>
    <property type="match status" value="1"/>
</dbReference>
<feature type="domain" description="ATPase AAA-type core" evidence="1">
    <location>
        <begin position="25"/>
        <end position="321"/>
    </location>
</feature>
<gene>
    <name evidence="2" type="ORF">AN403_5804</name>
</gene>
<evidence type="ECO:0000313" key="2">
    <source>
        <dbReference type="EMBL" id="KPU61717.1"/>
    </source>
</evidence>
<dbReference type="InterPro" id="IPR014555">
    <property type="entry name" value="RecF-like"/>
</dbReference>
<reference evidence="2 3" key="1">
    <citation type="submission" date="2015-09" db="EMBL/GenBank/DDBJ databases">
        <authorList>
            <person name="Jackson K.R."/>
            <person name="Lunt B.L."/>
            <person name="Fisher J.N.B."/>
            <person name="Gardner A.V."/>
            <person name="Bailey M.E."/>
            <person name="Deus L.M."/>
            <person name="Earl A.S."/>
            <person name="Gibby P.D."/>
            <person name="Hartmann K.A."/>
            <person name="Liu J.E."/>
            <person name="Manci A.M."/>
            <person name="Nielsen D.A."/>
            <person name="Solomon M.B."/>
            <person name="Breakwell D.P."/>
            <person name="Burnett S.H."/>
            <person name="Grose J.H."/>
        </authorList>
    </citation>
    <scope>NUCLEOTIDE SEQUENCE [LARGE SCALE GENOMIC DNA]</scope>
    <source>
        <strain evidence="2 3">S613</strain>
    </source>
</reference>
<dbReference type="GO" id="GO:0005524">
    <property type="term" value="F:ATP binding"/>
    <property type="evidence" value="ECO:0007669"/>
    <property type="project" value="InterPro"/>
</dbReference>
<proteinExistence type="predicted"/>
<name>A0A0P8X699_PSEFL</name>
<accession>A0A0P8X699</accession>
<dbReference type="GO" id="GO:0016887">
    <property type="term" value="F:ATP hydrolysis activity"/>
    <property type="evidence" value="ECO:0007669"/>
    <property type="project" value="InterPro"/>
</dbReference>
<sequence length="371" mass="41294">MKIEYLEIKGFKSAANVILRDVPAFTALAGSNGAGKSNITDALAFLGAVVKRGAAQAIRDFGGFQQIHCFKHRKENRTTISFAIRINLNGEVFDYNLKISGIDRVPQVLESLKINGNQIIDRKSSDETRITLSDTHGLQLLPEYAQDMTALMLLSHSPLYRMLTNIQVFRIDPLEAKEPDSSTADATTLDSHGRNVATMLSILERNERFRDQVLEWIELIVPGMESVSTEKQRLDGSTVITFKEEGTKARFPARLISDGTIYALCIMTAVFSRAGKSGMTIIEEPERGIHPKAIGELVQLIRENASVEHPIFITTHSESVVRNLDLEELWLVNKEDGKTKVKCALESAVNKKEIPLDTAWLTNLFDGGLPW</sequence>
<dbReference type="EMBL" id="LJXB01000048">
    <property type="protein sequence ID" value="KPU61717.1"/>
    <property type="molecule type" value="Genomic_DNA"/>
</dbReference>
<dbReference type="AlphaFoldDB" id="A0A0P8X699"/>
<dbReference type="PANTHER" id="PTHR40396:SF1">
    <property type="entry name" value="ATPASE AAA-TYPE CORE DOMAIN-CONTAINING PROTEIN"/>
    <property type="match status" value="1"/>
</dbReference>
<dbReference type="SUPFAM" id="SSF52540">
    <property type="entry name" value="P-loop containing nucleoside triphosphate hydrolases"/>
    <property type="match status" value="1"/>
</dbReference>
<dbReference type="OrthoDB" id="3322489at2"/>
<comment type="caution">
    <text evidence="2">The sequence shown here is derived from an EMBL/GenBank/DDBJ whole genome shotgun (WGS) entry which is preliminary data.</text>
</comment>
<evidence type="ECO:0000313" key="3">
    <source>
        <dbReference type="Proteomes" id="UP000050349"/>
    </source>
</evidence>
<dbReference type="RefSeq" id="WP_057395985.1">
    <property type="nucleotide sequence ID" value="NZ_LJXB01000048.1"/>
</dbReference>
<dbReference type="Gene3D" id="3.40.50.300">
    <property type="entry name" value="P-loop containing nucleotide triphosphate hydrolases"/>
    <property type="match status" value="1"/>
</dbReference>